<keyword evidence="4" id="KW-1185">Reference proteome</keyword>
<dbReference type="EMBL" id="CP032098">
    <property type="protein sequence ID" value="AXX93021.1"/>
    <property type="molecule type" value="Genomic_DNA"/>
</dbReference>
<keyword evidence="3" id="KW-0547">Nucleotide-binding</keyword>
<dbReference type="Pfam" id="PF13521">
    <property type="entry name" value="AAA_28"/>
    <property type="match status" value="1"/>
</dbReference>
<dbReference type="Proteomes" id="UP000221222">
    <property type="component" value="Unassembled WGS sequence"/>
</dbReference>
<dbReference type="RefSeq" id="WP_099342460.1">
    <property type="nucleotide sequence ID" value="NZ_CP032098.1"/>
</dbReference>
<reference evidence="2 5" key="2">
    <citation type="submission" date="2018-08" db="EMBL/GenBank/DDBJ databases">
        <title>Complete genome of the Arcobacter molluscorum type strain LMG 25693.</title>
        <authorList>
            <person name="Miller W.G."/>
            <person name="Yee E."/>
            <person name="Bono J.L."/>
        </authorList>
    </citation>
    <scope>NUCLEOTIDE SEQUENCE [LARGE SCALE GENOMIC DNA]</scope>
    <source>
        <strain evidence="2 5">CECT 7696</strain>
    </source>
</reference>
<evidence type="ECO:0000313" key="5">
    <source>
        <dbReference type="Proteomes" id="UP000262712"/>
    </source>
</evidence>
<gene>
    <name evidence="2" type="ORF">AMOL_2067</name>
    <name evidence="3" type="ORF">CPU12_07370</name>
</gene>
<accession>A0A2G1DHU8</accession>
<keyword evidence="3" id="KW-0067">ATP-binding</keyword>
<dbReference type="InterPro" id="IPR027417">
    <property type="entry name" value="P-loop_NTPase"/>
</dbReference>
<evidence type="ECO:0000313" key="4">
    <source>
        <dbReference type="Proteomes" id="UP000221222"/>
    </source>
</evidence>
<dbReference type="Gene3D" id="3.40.50.300">
    <property type="entry name" value="P-loop containing nucleotide triphosphate hydrolases"/>
    <property type="match status" value="1"/>
</dbReference>
<organism evidence="3 4">
    <name type="scientific">Malaciobacter molluscorum LMG 25693</name>
    <dbReference type="NCBI Taxonomy" id="870501"/>
    <lineage>
        <taxon>Bacteria</taxon>
        <taxon>Pseudomonadati</taxon>
        <taxon>Campylobacterota</taxon>
        <taxon>Epsilonproteobacteria</taxon>
        <taxon>Campylobacterales</taxon>
        <taxon>Arcobacteraceae</taxon>
        <taxon>Malaciobacter</taxon>
    </lineage>
</organism>
<feature type="domain" description="NadR/Ttd14 AAA" evidence="1">
    <location>
        <begin position="4"/>
        <end position="167"/>
    </location>
</feature>
<protein>
    <submittedName>
        <fullName evidence="2 3">ATP-binding protein</fullName>
    </submittedName>
</protein>
<dbReference type="KEGG" id="amol:AMOL_2067"/>
<dbReference type="EMBL" id="NXFY01000009">
    <property type="protein sequence ID" value="PHO18078.1"/>
    <property type="molecule type" value="Genomic_DNA"/>
</dbReference>
<dbReference type="SUPFAM" id="SSF52540">
    <property type="entry name" value="P-loop containing nucleoside triphosphate hydrolases"/>
    <property type="match status" value="1"/>
</dbReference>
<dbReference type="Proteomes" id="UP000262712">
    <property type="component" value="Chromosome"/>
</dbReference>
<reference evidence="3 4" key="1">
    <citation type="submission" date="2017-09" db="EMBL/GenBank/DDBJ databases">
        <title>Arcobacter canalis sp. nov., a new species isolated from a water canal contaminated with urban sewage.</title>
        <authorList>
            <person name="Perez-Cataluna A."/>
            <person name="Salas-Masso N."/>
            <person name="Figueras M.J."/>
        </authorList>
    </citation>
    <scope>NUCLEOTIDE SEQUENCE [LARGE SCALE GENOMIC DNA]</scope>
    <source>
        <strain evidence="3 4">F98-3</strain>
    </source>
</reference>
<name>A0A2G1DHU8_9BACT</name>
<proteinExistence type="predicted"/>
<evidence type="ECO:0000313" key="3">
    <source>
        <dbReference type="EMBL" id="PHO18078.1"/>
    </source>
</evidence>
<sequence>MNKRIVFTGGPGSGKTSVIEFLNNLGYYSAPEVGRKVIQLQIKLNSDALPWVNKAAFRDKMLLEEINNYKIYNYSTFCFYDRSIIDCYGYSKLENIPISENLIKNCHELTYNSNVFIFPPWESIYKNDLERKQDYKESVSTYNEMLCGYKYFGYKLIEVPKVSVEKRVEFILNKVNNM</sequence>
<dbReference type="GO" id="GO:0005524">
    <property type="term" value="F:ATP binding"/>
    <property type="evidence" value="ECO:0007669"/>
    <property type="project" value="UniProtKB-KW"/>
</dbReference>
<evidence type="ECO:0000313" key="2">
    <source>
        <dbReference type="EMBL" id="AXX93021.1"/>
    </source>
</evidence>
<evidence type="ECO:0000259" key="1">
    <source>
        <dbReference type="Pfam" id="PF13521"/>
    </source>
</evidence>
<dbReference type="AlphaFoldDB" id="A0A2G1DHU8"/>
<dbReference type="InterPro" id="IPR038727">
    <property type="entry name" value="NadR/Ttd14_AAA_dom"/>
</dbReference>